<evidence type="ECO:0000313" key="2">
    <source>
        <dbReference type="EnsemblPlants" id="ONIVA11G00710.1"/>
    </source>
</evidence>
<sequence>MRWMREWRSPPAQNSMTTQENHARRRPSSRCHRAASRPGGGQGERGRRRCRARGFTASRSPTLAGAPTASSAAPRTLPRRPHPRRRTPLSSDEEKATPPLH</sequence>
<dbReference type="AlphaFoldDB" id="A0A0E0IX83"/>
<proteinExistence type="predicted"/>
<feature type="compositionally biased region" description="Basic residues" evidence="1">
    <location>
        <begin position="77"/>
        <end position="87"/>
    </location>
</feature>
<dbReference type="EnsemblPlants" id="ONIVA11G00710.1">
    <property type="protein sequence ID" value="ONIVA11G00710.1"/>
    <property type="gene ID" value="ONIVA11G00710"/>
</dbReference>
<evidence type="ECO:0000313" key="3">
    <source>
        <dbReference type="Proteomes" id="UP000006591"/>
    </source>
</evidence>
<dbReference type="HOGENOM" id="CLU_2296226_0_0_1"/>
<accession>A0A0E0IX83</accession>
<organism evidence="2">
    <name type="scientific">Oryza nivara</name>
    <name type="common">Indian wild rice</name>
    <name type="synonym">Oryza sativa f. spontanea</name>
    <dbReference type="NCBI Taxonomy" id="4536"/>
    <lineage>
        <taxon>Eukaryota</taxon>
        <taxon>Viridiplantae</taxon>
        <taxon>Streptophyta</taxon>
        <taxon>Embryophyta</taxon>
        <taxon>Tracheophyta</taxon>
        <taxon>Spermatophyta</taxon>
        <taxon>Magnoliopsida</taxon>
        <taxon>Liliopsida</taxon>
        <taxon>Poales</taxon>
        <taxon>Poaceae</taxon>
        <taxon>BOP clade</taxon>
        <taxon>Oryzoideae</taxon>
        <taxon>Oryzeae</taxon>
        <taxon>Oryzinae</taxon>
        <taxon>Oryza</taxon>
    </lineage>
</organism>
<feature type="compositionally biased region" description="Basic residues" evidence="1">
    <location>
        <begin position="23"/>
        <end position="35"/>
    </location>
</feature>
<protein>
    <submittedName>
        <fullName evidence="2">Uncharacterized protein</fullName>
    </submittedName>
</protein>
<evidence type="ECO:0000256" key="1">
    <source>
        <dbReference type="SAM" id="MobiDB-lite"/>
    </source>
</evidence>
<keyword evidence="3" id="KW-1185">Reference proteome</keyword>
<reference evidence="2" key="2">
    <citation type="submission" date="2018-04" db="EMBL/GenBank/DDBJ databases">
        <title>OnivRS2 (Oryza nivara Reference Sequence Version 2).</title>
        <authorList>
            <person name="Zhang J."/>
            <person name="Kudrna D."/>
            <person name="Lee S."/>
            <person name="Talag J."/>
            <person name="Rajasekar S."/>
            <person name="Welchert J."/>
            <person name="Hsing Y.-I."/>
            <person name="Wing R.A."/>
        </authorList>
    </citation>
    <scope>NUCLEOTIDE SEQUENCE [LARGE SCALE GENOMIC DNA]</scope>
    <source>
        <strain evidence="2">SL10</strain>
    </source>
</reference>
<feature type="compositionally biased region" description="Polar residues" evidence="1">
    <location>
        <begin position="11"/>
        <end position="20"/>
    </location>
</feature>
<dbReference type="Gramene" id="ONIVA11G00710.1">
    <property type="protein sequence ID" value="ONIVA11G00710.1"/>
    <property type="gene ID" value="ONIVA11G00710"/>
</dbReference>
<feature type="region of interest" description="Disordered" evidence="1">
    <location>
        <begin position="1"/>
        <end position="101"/>
    </location>
</feature>
<feature type="compositionally biased region" description="Basic and acidic residues" evidence="1">
    <location>
        <begin position="92"/>
        <end position="101"/>
    </location>
</feature>
<reference evidence="2" key="1">
    <citation type="submission" date="2015-04" db="UniProtKB">
        <authorList>
            <consortium name="EnsemblPlants"/>
        </authorList>
    </citation>
    <scope>IDENTIFICATION</scope>
    <source>
        <strain evidence="2">SL10</strain>
    </source>
</reference>
<dbReference type="Proteomes" id="UP000006591">
    <property type="component" value="Chromosome 11"/>
</dbReference>
<name>A0A0E0IX83_ORYNI</name>